<organism evidence="2 3">
    <name type="scientific">Halosaccharopolyspora lacisalsi</name>
    <dbReference type="NCBI Taxonomy" id="1000566"/>
    <lineage>
        <taxon>Bacteria</taxon>
        <taxon>Bacillati</taxon>
        <taxon>Actinomycetota</taxon>
        <taxon>Actinomycetes</taxon>
        <taxon>Pseudonocardiales</taxon>
        <taxon>Pseudonocardiaceae</taxon>
        <taxon>Halosaccharopolyspora</taxon>
    </lineage>
</organism>
<feature type="region of interest" description="Disordered" evidence="1">
    <location>
        <begin position="252"/>
        <end position="288"/>
    </location>
</feature>
<sequence>MEDLQADIKVEDKTFTGAGPLDGAEDFAANVQNVFKEGAEVDETQLAIDGLGMALDAAGFLTDPLATLAAAPIGWVIENVEWVREPFDDLMGDPPAIEAAANTWGNISQHLSQVGDQHKSSMKQVEEWRGQSGQAYRGAAANLFEHVMNASAASSAVSNKIKHAGAGVAATRALVRDLIAEMVGTLIAWGAAALASSWFTFGGSVAAFIARAVAKAVEIAGRIAQYLKKLFTAMDKLGGLAKSSADALRKRADDLSASSRSRPDSGLGGRLKMKEEHMATEAQTKAASREAFGDHLQGQGLDARNQRVDDFTDSANTRAENMRATADRWDAEGGPLANTRLGRVVEHTDNHLNKSALDGGNWVRALSGDLGQHAPTPKDLGNVKPWFGDGVAVGKEYGKEVNKAFGQEEGDPEKGTPTEKPHESKTREVRSERDQ</sequence>
<feature type="compositionally biased region" description="Basic and acidic residues" evidence="1">
    <location>
        <begin position="412"/>
        <end position="435"/>
    </location>
</feature>
<feature type="region of interest" description="Disordered" evidence="1">
    <location>
        <begin position="398"/>
        <end position="435"/>
    </location>
</feature>
<evidence type="ECO:0000256" key="1">
    <source>
        <dbReference type="SAM" id="MobiDB-lite"/>
    </source>
</evidence>
<reference evidence="2 3" key="1">
    <citation type="submission" date="2020-07" db="EMBL/GenBank/DDBJ databases">
        <title>Sequencing the genomes of 1000 actinobacteria strains.</title>
        <authorList>
            <person name="Klenk H.-P."/>
        </authorList>
    </citation>
    <scope>NUCLEOTIDE SEQUENCE [LARGE SCALE GENOMIC DNA]</scope>
    <source>
        <strain evidence="2 3">DSM 45975</strain>
    </source>
</reference>
<accession>A0A839E1T9</accession>
<evidence type="ECO:0000313" key="2">
    <source>
        <dbReference type="EMBL" id="MBA8825371.1"/>
    </source>
</evidence>
<proteinExistence type="predicted"/>
<name>A0A839E1T9_9PSEU</name>
<keyword evidence="3" id="KW-1185">Reference proteome</keyword>
<gene>
    <name evidence="2" type="ORF">FHX42_002722</name>
</gene>
<dbReference type="InterPro" id="IPR036689">
    <property type="entry name" value="ESAT-6-like_sf"/>
</dbReference>
<dbReference type="Proteomes" id="UP000569329">
    <property type="component" value="Unassembled WGS sequence"/>
</dbReference>
<dbReference type="EMBL" id="JACGWZ010000003">
    <property type="protein sequence ID" value="MBA8825371.1"/>
    <property type="molecule type" value="Genomic_DNA"/>
</dbReference>
<protein>
    <submittedName>
        <fullName evidence="2">Uncharacterized protein YukE</fullName>
    </submittedName>
</protein>
<dbReference type="Pfam" id="PF06013">
    <property type="entry name" value="WXG100"/>
    <property type="match status" value="1"/>
</dbReference>
<dbReference type="RefSeq" id="WP_182544565.1">
    <property type="nucleotide sequence ID" value="NZ_JACGWZ010000003.1"/>
</dbReference>
<evidence type="ECO:0000313" key="3">
    <source>
        <dbReference type="Proteomes" id="UP000569329"/>
    </source>
</evidence>
<dbReference type="SUPFAM" id="SSF140453">
    <property type="entry name" value="EsxAB dimer-like"/>
    <property type="match status" value="1"/>
</dbReference>
<dbReference type="InterPro" id="IPR010310">
    <property type="entry name" value="T7SS_ESAT-6-like"/>
</dbReference>
<dbReference type="AlphaFoldDB" id="A0A839E1T9"/>
<comment type="caution">
    <text evidence="2">The sequence shown here is derived from an EMBL/GenBank/DDBJ whole genome shotgun (WGS) entry which is preliminary data.</text>
</comment>